<dbReference type="AlphaFoldDB" id="A0A2S0KM74"/>
<comment type="pathway">
    <text evidence="7">Glycan biosynthesis; glycogen biosynthesis.</text>
</comment>
<dbReference type="GO" id="GO:0009011">
    <property type="term" value="F:alpha-1,4-glucan glucosyltransferase (ADP-glucose donor) activity"/>
    <property type="evidence" value="ECO:0007669"/>
    <property type="project" value="UniProtKB-UniRule"/>
</dbReference>
<dbReference type="Gene3D" id="3.40.50.2000">
    <property type="entry name" value="Glycogen Phosphorylase B"/>
    <property type="match status" value="2"/>
</dbReference>
<evidence type="ECO:0000259" key="8">
    <source>
        <dbReference type="Pfam" id="PF00534"/>
    </source>
</evidence>
<sequence>MKNKKILMVTSECVPFAKTGGLADVLGVLPKKINELGNDCRVIMPLYRQIKEKYIDELEFIRWTTIHMGWRTMYSGLFKKEHDGVIYYFIDNEFYFNTPSIYTDYSFDIERFSFFQRAVLDALGDPMDFYPDVLHCHDWQTGMIPCLLDAHYRPNGYFLDIKTVYTIHNLQYQGVHGVSQVADFMDLPSSYLTEYGVLHNGVPNFMKAGIVYSDLITTVSPNYAKEIMTSFYGKGLNGVLKSFEYKVKGILNGIDMDSYNPETDPDIVKNYNLDTVYNDKVENKLALQRELALEENKDIPLITMVTRLVDQKGLDLLIRVVDELMQENCQLVILGTGDGYYEHEMYLAEERNKKNFRGCVMYDSAMSRRLYASGDIFLMPSIFEPCGLSQMISMRYGTVPFVRETGGLKDTVTAYNIETGEGNGFSFPNINAHDMLFLMKKALNLYQNDRNSWNNIIRNGMVGDFSWDKSAKEYDESYNELLEQ</sequence>
<dbReference type="Pfam" id="PF00534">
    <property type="entry name" value="Glycos_transf_1"/>
    <property type="match status" value="1"/>
</dbReference>
<dbReference type="GO" id="GO:0004373">
    <property type="term" value="F:alpha-1,4-glucan glucosyltransferase (UDP-glucose donor) activity"/>
    <property type="evidence" value="ECO:0007669"/>
    <property type="project" value="InterPro"/>
</dbReference>
<evidence type="ECO:0000256" key="2">
    <source>
        <dbReference type="ARBA" id="ARBA00002764"/>
    </source>
</evidence>
<dbReference type="PANTHER" id="PTHR45825">
    <property type="entry name" value="GRANULE-BOUND STARCH SYNTHASE 1, CHLOROPLASTIC/AMYLOPLASTIC"/>
    <property type="match status" value="1"/>
</dbReference>
<dbReference type="Pfam" id="PF08323">
    <property type="entry name" value="Glyco_transf_5"/>
    <property type="match status" value="1"/>
</dbReference>
<dbReference type="InterPro" id="IPR013534">
    <property type="entry name" value="Starch_synth_cat_dom"/>
</dbReference>
<dbReference type="EC" id="2.4.1.21" evidence="7"/>
<keyword evidence="11" id="KW-1185">Reference proteome</keyword>
<dbReference type="OrthoDB" id="9808590at2"/>
<reference evidence="11" key="1">
    <citation type="submission" date="2018-02" db="EMBL/GenBank/DDBJ databases">
        <authorList>
            <person name="Holder M.E."/>
            <person name="Ajami N.J."/>
            <person name="Petrosino J.F."/>
        </authorList>
    </citation>
    <scope>NUCLEOTIDE SEQUENCE [LARGE SCALE GENOMIC DNA]</scope>
    <source>
        <strain evidence="11">CCUG 47711</strain>
    </source>
</reference>
<proteinExistence type="inferred from homology"/>
<feature type="binding site" evidence="7">
    <location>
        <position position="18"/>
    </location>
    <ligand>
        <name>ADP-alpha-D-glucose</name>
        <dbReference type="ChEBI" id="CHEBI:57498"/>
    </ligand>
</feature>
<dbReference type="UniPathway" id="UPA00164"/>
<accession>A0A2S0KM74</accession>
<evidence type="ECO:0000256" key="5">
    <source>
        <dbReference type="ARBA" id="ARBA00022679"/>
    </source>
</evidence>
<comment type="similarity">
    <text evidence="3 7">Belongs to the glycosyltransferase 1 family. Bacterial/plant glycogen synthase subfamily.</text>
</comment>
<comment type="catalytic activity">
    <reaction evidence="1 7">
        <text>[(1-&gt;4)-alpha-D-glucosyl](n) + ADP-alpha-D-glucose = [(1-&gt;4)-alpha-D-glucosyl](n+1) + ADP + H(+)</text>
        <dbReference type="Rhea" id="RHEA:18189"/>
        <dbReference type="Rhea" id="RHEA-COMP:9584"/>
        <dbReference type="Rhea" id="RHEA-COMP:9587"/>
        <dbReference type="ChEBI" id="CHEBI:15378"/>
        <dbReference type="ChEBI" id="CHEBI:15444"/>
        <dbReference type="ChEBI" id="CHEBI:57498"/>
        <dbReference type="ChEBI" id="CHEBI:456216"/>
        <dbReference type="EC" id="2.4.1.21"/>
    </reaction>
</comment>
<evidence type="ECO:0000259" key="9">
    <source>
        <dbReference type="Pfam" id="PF08323"/>
    </source>
</evidence>
<dbReference type="EMBL" id="CP027226">
    <property type="protein sequence ID" value="AVM42114.1"/>
    <property type="molecule type" value="Genomic_DNA"/>
</dbReference>
<dbReference type="NCBIfam" id="NF001898">
    <property type="entry name" value="PRK00654.1-1"/>
    <property type="match status" value="1"/>
</dbReference>
<evidence type="ECO:0000256" key="6">
    <source>
        <dbReference type="ARBA" id="ARBA00023056"/>
    </source>
</evidence>
<gene>
    <name evidence="7" type="primary">glgA</name>
    <name evidence="10" type="ORF">C5Q98_02195</name>
</gene>
<name>A0A2S0KM74_9FIRM</name>
<dbReference type="KEGG" id="fsa:C5Q98_02195"/>
<dbReference type="GO" id="GO:0005978">
    <property type="term" value="P:glycogen biosynthetic process"/>
    <property type="evidence" value="ECO:0007669"/>
    <property type="project" value="UniProtKB-UniRule"/>
</dbReference>
<dbReference type="PANTHER" id="PTHR45825:SF11">
    <property type="entry name" value="ALPHA AMYLASE DOMAIN-CONTAINING PROTEIN"/>
    <property type="match status" value="1"/>
</dbReference>
<keyword evidence="4 7" id="KW-0328">Glycosyltransferase</keyword>
<organism evidence="10 11">
    <name type="scientific">Fastidiosipila sanguinis</name>
    <dbReference type="NCBI Taxonomy" id="236753"/>
    <lineage>
        <taxon>Bacteria</taxon>
        <taxon>Bacillati</taxon>
        <taxon>Bacillota</taxon>
        <taxon>Clostridia</taxon>
        <taxon>Eubacteriales</taxon>
        <taxon>Oscillospiraceae</taxon>
        <taxon>Fastidiosipila</taxon>
    </lineage>
</organism>
<evidence type="ECO:0000256" key="4">
    <source>
        <dbReference type="ARBA" id="ARBA00022676"/>
    </source>
</evidence>
<dbReference type="InterPro" id="IPR001296">
    <property type="entry name" value="Glyco_trans_1"/>
</dbReference>
<dbReference type="InterPro" id="IPR011835">
    <property type="entry name" value="GS/SS"/>
</dbReference>
<feature type="domain" description="Starch synthase catalytic" evidence="9">
    <location>
        <begin position="5"/>
        <end position="241"/>
    </location>
</feature>
<evidence type="ECO:0000256" key="7">
    <source>
        <dbReference type="HAMAP-Rule" id="MF_00484"/>
    </source>
</evidence>
<protein>
    <recommendedName>
        <fullName evidence="7">Glycogen synthase</fullName>
        <ecNumber evidence="7">2.4.1.21</ecNumber>
    </recommendedName>
    <alternativeName>
        <fullName evidence="7">Starch [bacterial glycogen] synthase</fullName>
    </alternativeName>
</protein>
<feature type="domain" description="Glycosyl transferase family 1" evidence="8">
    <location>
        <begin position="294"/>
        <end position="456"/>
    </location>
</feature>
<keyword evidence="6 7" id="KW-0320">Glycogen biosynthesis</keyword>
<dbReference type="RefSeq" id="WP_106012100.1">
    <property type="nucleotide sequence ID" value="NZ_CP027226.1"/>
</dbReference>
<dbReference type="CDD" id="cd03791">
    <property type="entry name" value="GT5_Glycogen_synthase_DULL1-like"/>
    <property type="match status" value="1"/>
</dbReference>
<evidence type="ECO:0000313" key="10">
    <source>
        <dbReference type="EMBL" id="AVM42114.1"/>
    </source>
</evidence>
<dbReference type="Proteomes" id="UP000237947">
    <property type="component" value="Chromosome"/>
</dbReference>
<evidence type="ECO:0000256" key="1">
    <source>
        <dbReference type="ARBA" id="ARBA00001478"/>
    </source>
</evidence>
<dbReference type="NCBIfam" id="TIGR02095">
    <property type="entry name" value="glgA"/>
    <property type="match status" value="1"/>
</dbReference>
<dbReference type="SUPFAM" id="SSF53756">
    <property type="entry name" value="UDP-Glycosyltransferase/glycogen phosphorylase"/>
    <property type="match status" value="1"/>
</dbReference>
<dbReference type="HAMAP" id="MF_00484">
    <property type="entry name" value="Glycogen_synth"/>
    <property type="match status" value="1"/>
</dbReference>
<evidence type="ECO:0000256" key="3">
    <source>
        <dbReference type="ARBA" id="ARBA00010281"/>
    </source>
</evidence>
<evidence type="ECO:0000313" key="11">
    <source>
        <dbReference type="Proteomes" id="UP000237947"/>
    </source>
</evidence>
<comment type="function">
    <text evidence="2 7">Synthesizes alpha-1,4-glucan chains using ADP-glucose.</text>
</comment>
<keyword evidence="5 7" id="KW-0808">Transferase</keyword>